<dbReference type="PANTHER" id="PTHR14963:SF7">
    <property type="entry name" value="RHO GTPASE-ACTIVATING PROTEIN 19"/>
    <property type="match status" value="1"/>
</dbReference>
<sequence>MESTHIHDDLSDMANPVPVPQHEPEQTPETTVIQSQNTTTHKCEKCSEPLTGDFIRALHRTFHIKCFTCADCGIDVAASFFPIEVDGKVQPLCERDYFRRLNLVCATCGEALKGSYITALGQKYHVEHFTCSLCPTAFGPEDSYYESDGKVFCHYHYSLQFAVNCAGCETAILKQFVEIDKNNVNEHWHPECYMINRFWNVKLSQTFSEGVPDGLTESVHKPIPTASELKKAQSDMEDQMYQIWTVLSAFEESAAACISDMLLHVSNGAYIEGVNMAKRFITHVDILFAAIDSLKSQFEKVSDSLLYTSEAKRLCKKIVNFFSLLSHTQENGMQMIGITEDLLSLVTGLAHYLKILIRIALSGALKLEKKYHSQVAIPNFLNDLMQLASREERAELESGLHVTSDLCQVCKITCEEECYKYHQNRWHCDCFKCSSCHSPLQANLDNTKLHLDTMKIYCNTCTTTLKLENIEAKFDYVSQLQQYSFLLRVALRRLYTLLDYSEHIPTMDYDGQKLKSTSITPAGHLREDNRSKSYSNADDTSAAIHLGDIKRMKSTHMRRKMTTSYRMGKRSVLMETPSPTTAVPTNEADYFGSSQSLNTSPRGGSPTEMASRSDGARAESSNHSHHSRVYHSKSASRPKAHYLAEIGALDSFMMKYLAVLHMEQLVRDYFTLEELVDLIDDKKNETLWGKFVTSLKAGNKKAVKPKVTYAVLLTEEGTFGVPFEVLIERTGVESNLGAGPSRLRIPSFIEDSLSVLKQMGVCTLFLRSLDVSVEGIFRKNGNIRRLKELSEEIDRNPAQVNLANETPVQIAALLKKFLRELPEPLLTYKLYKLFVVSQKLEHEAERKIVLHLACCILPKQYRDTLEVLFLFLRYVATFADGDGSKMDVGNIATVIAPNVLSARGKDPNKEDTWHCAQAVKMLIEHQIDFCLIPEYLEPMLLELSYGGGLAELNPREVLKRCGNLMKAKKSHSGSQSSTHSRDIEYSPPTGTTGSIPIVQVDVKPSYLSSSPTALASTSYLPSSTPPNALLR</sequence>
<reference evidence="8" key="1">
    <citation type="submission" date="2020-12" db="EMBL/GenBank/DDBJ databases">
        <title>Metabolic potential, ecology and presence of endohyphal bacteria is reflected in genomic diversity of Mucoromycotina.</title>
        <authorList>
            <person name="Muszewska A."/>
            <person name="Okrasinska A."/>
            <person name="Steczkiewicz K."/>
            <person name="Drgas O."/>
            <person name="Orlowska M."/>
            <person name="Perlinska-Lenart U."/>
            <person name="Aleksandrzak-Piekarczyk T."/>
            <person name="Szatraj K."/>
            <person name="Zielenkiewicz U."/>
            <person name="Pilsyk S."/>
            <person name="Malc E."/>
            <person name="Mieczkowski P."/>
            <person name="Kruszewska J.S."/>
            <person name="Biernat P."/>
            <person name="Pawlowska J."/>
        </authorList>
    </citation>
    <scope>NUCLEOTIDE SEQUENCE</scope>
    <source>
        <strain evidence="8">WA0000051536</strain>
    </source>
</reference>
<dbReference type="Gene3D" id="1.10.555.10">
    <property type="entry name" value="Rho GTPase activation protein"/>
    <property type="match status" value="1"/>
</dbReference>
<dbReference type="SMART" id="SM00132">
    <property type="entry name" value="LIM"/>
    <property type="match status" value="3"/>
</dbReference>
<dbReference type="InterPro" id="IPR008936">
    <property type="entry name" value="Rho_GTPase_activation_prot"/>
</dbReference>
<dbReference type="GO" id="GO:0007165">
    <property type="term" value="P:signal transduction"/>
    <property type="evidence" value="ECO:0007669"/>
    <property type="project" value="InterPro"/>
</dbReference>
<name>A0A8H7QAE4_9FUNG</name>
<feature type="region of interest" description="Disordered" evidence="5">
    <location>
        <begin position="1"/>
        <end position="32"/>
    </location>
</feature>
<protein>
    <recommendedName>
        <fullName evidence="10">RhoGAP-domain-containing protein</fullName>
    </recommendedName>
</protein>
<evidence type="ECO:0000256" key="1">
    <source>
        <dbReference type="ARBA" id="ARBA00022468"/>
    </source>
</evidence>
<feature type="domain" description="LIM zinc-binding" evidence="6">
    <location>
        <begin position="103"/>
        <end position="163"/>
    </location>
</feature>
<feature type="compositionally biased region" description="Basic and acidic residues" evidence="5">
    <location>
        <begin position="1"/>
        <end position="10"/>
    </location>
</feature>
<evidence type="ECO:0000256" key="5">
    <source>
        <dbReference type="SAM" id="MobiDB-lite"/>
    </source>
</evidence>
<feature type="region of interest" description="Disordered" evidence="5">
    <location>
        <begin position="1008"/>
        <end position="1031"/>
    </location>
</feature>
<gene>
    <name evidence="8" type="ORF">INT44_005446</name>
</gene>
<keyword evidence="4" id="KW-0440">LIM domain</keyword>
<evidence type="ECO:0000256" key="4">
    <source>
        <dbReference type="PROSITE-ProRule" id="PRU00125"/>
    </source>
</evidence>
<dbReference type="PANTHER" id="PTHR14963">
    <property type="entry name" value="RHO GTPASE ACTIVATING PROTEIN 18,19-RELATED"/>
    <property type="match status" value="1"/>
</dbReference>
<feature type="compositionally biased region" description="Basic residues" evidence="5">
    <location>
        <begin position="623"/>
        <end position="634"/>
    </location>
</feature>
<evidence type="ECO:0000259" key="6">
    <source>
        <dbReference type="PROSITE" id="PS50023"/>
    </source>
</evidence>
<dbReference type="GO" id="GO:0051056">
    <property type="term" value="P:regulation of small GTPase mediated signal transduction"/>
    <property type="evidence" value="ECO:0007669"/>
    <property type="project" value="TreeGrafter"/>
</dbReference>
<dbReference type="GO" id="GO:0046872">
    <property type="term" value="F:metal ion binding"/>
    <property type="evidence" value="ECO:0007669"/>
    <property type="project" value="UniProtKB-KW"/>
</dbReference>
<dbReference type="EMBL" id="JAEPRA010000003">
    <property type="protein sequence ID" value="KAG2187756.1"/>
    <property type="molecule type" value="Genomic_DNA"/>
</dbReference>
<keyword evidence="2 4" id="KW-0479">Metal-binding</keyword>
<dbReference type="OrthoDB" id="20689at2759"/>
<dbReference type="InterPro" id="IPR000198">
    <property type="entry name" value="RhoGAP_dom"/>
</dbReference>
<keyword evidence="3 4" id="KW-0862">Zinc</keyword>
<dbReference type="Proteomes" id="UP000612746">
    <property type="component" value="Unassembled WGS sequence"/>
</dbReference>
<dbReference type="SMART" id="SM00324">
    <property type="entry name" value="RhoGAP"/>
    <property type="match status" value="1"/>
</dbReference>
<dbReference type="AlphaFoldDB" id="A0A8H7QAE4"/>
<evidence type="ECO:0008006" key="10">
    <source>
        <dbReference type="Google" id="ProtNLM"/>
    </source>
</evidence>
<dbReference type="PROSITE" id="PS50238">
    <property type="entry name" value="RHOGAP"/>
    <property type="match status" value="1"/>
</dbReference>
<evidence type="ECO:0000256" key="3">
    <source>
        <dbReference type="ARBA" id="ARBA00022833"/>
    </source>
</evidence>
<feature type="compositionally biased region" description="Polar residues" evidence="5">
    <location>
        <begin position="1020"/>
        <end position="1031"/>
    </location>
</feature>
<feature type="domain" description="LIM zinc-binding" evidence="6">
    <location>
        <begin position="41"/>
        <end position="102"/>
    </location>
</feature>
<dbReference type="PROSITE" id="PS00478">
    <property type="entry name" value="LIM_DOMAIN_1"/>
    <property type="match status" value="3"/>
</dbReference>
<dbReference type="Pfam" id="PF00412">
    <property type="entry name" value="LIM"/>
    <property type="match status" value="2"/>
</dbReference>
<evidence type="ECO:0000256" key="2">
    <source>
        <dbReference type="ARBA" id="ARBA00022723"/>
    </source>
</evidence>
<feature type="domain" description="Rho-GAP" evidence="7">
    <location>
        <begin position="721"/>
        <end position="930"/>
    </location>
</feature>
<keyword evidence="9" id="KW-1185">Reference proteome</keyword>
<dbReference type="SUPFAM" id="SSF48350">
    <property type="entry name" value="GTPase activation domain, GAP"/>
    <property type="match status" value="1"/>
</dbReference>
<dbReference type="SUPFAM" id="SSF57716">
    <property type="entry name" value="Glucocorticoid receptor-like (DNA-binding domain)"/>
    <property type="match status" value="3"/>
</dbReference>
<comment type="caution">
    <text evidence="8">The sequence shown here is derived from an EMBL/GenBank/DDBJ whole genome shotgun (WGS) entry which is preliminary data.</text>
</comment>
<feature type="domain" description="LIM zinc-binding" evidence="6">
    <location>
        <begin position="405"/>
        <end position="468"/>
    </location>
</feature>
<organism evidence="8 9">
    <name type="scientific">Umbelopsis vinacea</name>
    <dbReference type="NCBI Taxonomy" id="44442"/>
    <lineage>
        <taxon>Eukaryota</taxon>
        <taxon>Fungi</taxon>
        <taxon>Fungi incertae sedis</taxon>
        <taxon>Mucoromycota</taxon>
        <taxon>Mucoromycotina</taxon>
        <taxon>Umbelopsidomycetes</taxon>
        <taxon>Umbelopsidales</taxon>
        <taxon>Umbelopsidaceae</taxon>
        <taxon>Umbelopsis</taxon>
    </lineage>
</organism>
<proteinExistence type="predicted"/>
<dbReference type="PROSITE" id="PS50023">
    <property type="entry name" value="LIM_DOMAIN_2"/>
    <property type="match status" value="3"/>
</dbReference>
<evidence type="ECO:0000313" key="9">
    <source>
        <dbReference type="Proteomes" id="UP000612746"/>
    </source>
</evidence>
<accession>A0A8H7QAE4</accession>
<feature type="compositionally biased region" description="Polar residues" evidence="5">
    <location>
        <begin position="592"/>
        <end position="602"/>
    </location>
</feature>
<dbReference type="CDD" id="cd09392">
    <property type="entry name" value="LIM2_Lrg1p_like"/>
    <property type="match status" value="1"/>
</dbReference>
<dbReference type="GO" id="GO:0005737">
    <property type="term" value="C:cytoplasm"/>
    <property type="evidence" value="ECO:0007669"/>
    <property type="project" value="TreeGrafter"/>
</dbReference>
<dbReference type="GO" id="GO:0005096">
    <property type="term" value="F:GTPase activator activity"/>
    <property type="evidence" value="ECO:0007669"/>
    <property type="project" value="UniProtKB-KW"/>
</dbReference>
<dbReference type="FunFam" id="2.10.110.10:FF:000058">
    <property type="entry name" value="Rho GTPase activator Lrg11"/>
    <property type="match status" value="1"/>
</dbReference>
<feature type="region of interest" description="Disordered" evidence="5">
    <location>
        <begin position="555"/>
        <end position="634"/>
    </location>
</feature>
<dbReference type="InterPro" id="IPR001781">
    <property type="entry name" value="Znf_LIM"/>
</dbReference>
<evidence type="ECO:0000259" key="7">
    <source>
        <dbReference type="PROSITE" id="PS50238"/>
    </source>
</evidence>
<dbReference type="Pfam" id="PF00620">
    <property type="entry name" value="RhoGAP"/>
    <property type="match status" value="1"/>
</dbReference>
<dbReference type="Gene3D" id="2.10.110.10">
    <property type="entry name" value="Cysteine Rich Protein"/>
    <property type="match status" value="3"/>
</dbReference>
<keyword evidence="1" id="KW-0343">GTPase activation</keyword>
<feature type="region of interest" description="Disordered" evidence="5">
    <location>
        <begin position="968"/>
        <end position="995"/>
    </location>
</feature>
<evidence type="ECO:0000313" key="8">
    <source>
        <dbReference type="EMBL" id="KAG2187756.1"/>
    </source>
</evidence>
<feature type="compositionally biased region" description="Low complexity" evidence="5">
    <location>
        <begin position="1008"/>
        <end position="1019"/>
    </location>
</feature>